<dbReference type="GO" id="GO:0006567">
    <property type="term" value="P:L-threonine catabolic process"/>
    <property type="evidence" value="ECO:0007669"/>
    <property type="project" value="TreeGrafter"/>
</dbReference>
<dbReference type="SUPFAM" id="SSF53686">
    <property type="entry name" value="Tryptophan synthase beta subunit-like PLP-dependent enzymes"/>
    <property type="match status" value="1"/>
</dbReference>
<dbReference type="NCBIfam" id="TIGR00260">
    <property type="entry name" value="thrC"/>
    <property type="match status" value="1"/>
</dbReference>
<dbReference type="PANTHER" id="PTHR48078:SF6">
    <property type="entry name" value="L-THREONINE DEHYDRATASE CATABOLIC TDCB"/>
    <property type="match status" value="1"/>
</dbReference>
<dbReference type="Proteomes" id="UP000011721">
    <property type="component" value="Chromosome"/>
</dbReference>
<proteinExistence type="inferred from homology"/>
<evidence type="ECO:0000256" key="4">
    <source>
        <dbReference type="ARBA" id="ARBA00023239"/>
    </source>
</evidence>
<dbReference type="GO" id="GO:0004794">
    <property type="term" value="F:threonine deaminase activity"/>
    <property type="evidence" value="ECO:0007669"/>
    <property type="project" value="TreeGrafter"/>
</dbReference>
<protein>
    <recommendedName>
        <fullName evidence="5">Threonine synthase</fullName>
        <ecNumber evidence="5">4.2.3.1</ecNumber>
    </recommendedName>
</protein>
<dbReference type="GO" id="GO:0009088">
    <property type="term" value="P:threonine biosynthetic process"/>
    <property type="evidence" value="ECO:0007669"/>
    <property type="project" value="UniProtKB-UniRule"/>
</dbReference>
<reference evidence="9" key="1">
    <citation type="journal article" date="2013" name="Stand. Genomic Sci.">
        <title>Complete genome sequence of Desulfocapsa sulfexigens, a marine deltaproteobacterium specialized in disproportionating inorganic sulfur compounds.</title>
        <authorList>
            <person name="Finster K.W."/>
            <person name="Kjeldsen K.U."/>
            <person name="Kube M."/>
            <person name="Reinhardt R."/>
            <person name="Mussmann M."/>
            <person name="Amann R."/>
            <person name="Schreiber L."/>
        </authorList>
    </citation>
    <scope>NUCLEOTIDE SEQUENCE [LARGE SCALE GENOMIC DNA]</scope>
    <source>
        <strain evidence="9">DSM 10523 / SB164P1</strain>
    </source>
</reference>
<dbReference type="PANTHER" id="PTHR48078">
    <property type="entry name" value="THREONINE DEHYDRATASE, MITOCHONDRIAL-RELATED"/>
    <property type="match status" value="1"/>
</dbReference>
<dbReference type="CDD" id="cd01563">
    <property type="entry name" value="Thr-synth_1"/>
    <property type="match status" value="1"/>
</dbReference>
<comment type="cofactor">
    <cofactor evidence="1 6">
        <name>pyridoxal 5'-phosphate</name>
        <dbReference type="ChEBI" id="CHEBI:597326"/>
    </cofactor>
</comment>
<dbReference type="EC" id="4.2.3.1" evidence="5"/>
<dbReference type="PATRIC" id="fig|1167006.5.peg.1457"/>
<feature type="domain" description="Tryptophan synthase beta chain-like PALP" evidence="7">
    <location>
        <begin position="78"/>
        <end position="381"/>
    </location>
</feature>
<dbReference type="Pfam" id="PF00291">
    <property type="entry name" value="PALP"/>
    <property type="match status" value="1"/>
</dbReference>
<dbReference type="STRING" id="1167006.UWK_01323"/>
<dbReference type="NCBIfam" id="NF006050">
    <property type="entry name" value="PRK08197.1"/>
    <property type="match status" value="1"/>
</dbReference>
<comment type="similarity">
    <text evidence="2">Belongs to the threonine synthase family.</text>
</comment>
<dbReference type="InterPro" id="IPR036052">
    <property type="entry name" value="TrpB-like_PALP_sf"/>
</dbReference>
<evidence type="ECO:0000259" key="7">
    <source>
        <dbReference type="Pfam" id="PF00291"/>
    </source>
</evidence>
<name>M1NDT4_DESSD</name>
<evidence type="ECO:0000256" key="1">
    <source>
        <dbReference type="ARBA" id="ARBA00001933"/>
    </source>
</evidence>
<evidence type="ECO:0000313" key="9">
    <source>
        <dbReference type="Proteomes" id="UP000011721"/>
    </source>
</evidence>
<dbReference type="OrthoDB" id="9763107at2"/>
<evidence type="ECO:0000313" key="8">
    <source>
        <dbReference type="EMBL" id="AGF77884.1"/>
    </source>
</evidence>
<evidence type="ECO:0000256" key="3">
    <source>
        <dbReference type="ARBA" id="ARBA00022898"/>
    </source>
</evidence>
<dbReference type="AlphaFoldDB" id="M1NDT4"/>
<evidence type="ECO:0000256" key="5">
    <source>
        <dbReference type="NCBIfam" id="TIGR00260"/>
    </source>
</evidence>
<dbReference type="RefSeq" id="WP_015403576.1">
    <property type="nucleotide sequence ID" value="NC_020304.1"/>
</dbReference>
<organism evidence="8 9">
    <name type="scientific">Desulfocapsa sulfexigens (strain DSM 10523 / SB164P1)</name>
    <dbReference type="NCBI Taxonomy" id="1167006"/>
    <lineage>
        <taxon>Bacteria</taxon>
        <taxon>Pseudomonadati</taxon>
        <taxon>Thermodesulfobacteriota</taxon>
        <taxon>Desulfobulbia</taxon>
        <taxon>Desulfobulbales</taxon>
        <taxon>Desulfocapsaceae</taxon>
        <taxon>Desulfocapsa</taxon>
    </lineage>
</organism>
<dbReference type="EMBL" id="CP003985">
    <property type="protein sequence ID" value="AGF77884.1"/>
    <property type="molecule type" value="Genomic_DNA"/>
</dbReference>
<dbReference type="GO" id="GO:0009097">
    <property type="term" value="P:isoleucine biosynthetic process"/>
    <property type="evidence" value="ECO:0007669"/>
    <property type="project" value="TreeGrafter"/>
</dbReference>
<keyword evidence="9" id="KW-1185">Reference proteome</keyword>
<keyword evidence="3 6" id="KW-0663">Pyridoxal phosphate</keyword>
<accession>M1NDT4</accession>
<evidence type="ECO:0000256" key="2">
    <source>
        <dbReference type="ARBA" id="ARBA00005517"/>
    </source>
</evidence>
<dbReference type="GO" id="GO:0004795">
    <property type="term" value="F:threonine synthase activity"/>
    <property type="evidence" value="ECO:0007669"/>
    <property type="project" value="UniProtKB-UniRule"/>
</dbReference>
<dbReference type="eggNOG" id="COG0498">
    <property type="taxonomic scope" value="Bacteria"/>
</dbReference>
<feature type="modified residue" description="N6-(pyridoxal phosphate)lysine" evidence="6">
    <location>
        <position position="114"/>
    </location>
</feature>
<dbReference type="InterPro" id="IPR001926">
    <property type="entry name" value="TrpB-like_PALP"/>
</dbReference>
<dbReference type="KEGG" id="dsf:UWK_01323"/>
<dbReference type="HOGENOM" id="CLU_028142_4_1_7"/>
<gene>
    <name evidence="8" type="ordered locus">UWK_01323</name>
</gene>
<dbReference type="Gene3D" id="3.40.50.1100">
    <property type="match status" value="2"/>
</dbReference>
<dbReference type="InterPro" id="IPR050147">
    <property type="entry name" value="Ser/Thr_Dehydratase"/>
</dbReference>
<dbReference type="GO" id="GO:0006565">
    <property type="term" value="P:L-serine catabolic process"/>
    <property type="evidence" value="ECO:0007669"/>
    <property type="project" value="TreeGrafter"/>
</dbReference>
<dbReference type="GO" id="GO:0003941">
    <property type="term" value="F:L-serine ammonia-lyase activity"/>
    <property type="evidence" value="ECO:0007669"/>
    <property type="project" value="TreeGrafter"/>
</dbReference>
<sequence length="425" mass="45822">MDHITKLKCLICSREYVPEDIRYVCPEHENEGIVDVHYDYDLINNRISRESLEENRDYSIWRYKPLLPVFADAEVPPLAIGWTPLYDAPRLAGKLGLQQLWVKDDGRLPTASFKDRASAVAVVKARESGAEIITTASTGNAAAALSGICASVGQANVIFVPVSAPEAKIAQLLVYNSTVMLVKGSYDDAFELCLEAAAEYGWYNRNTGYNPYMTEGKKTAAYEICEQLNWDAPDVVLVSVGDGCIIGGLHKGFKDLMALGWIDRMPRLIGVQAEGSNFMYEAWKNDEDILTKAPVSGITVADSISAGLPRDRIKALAAVTETDGAYVVVSDDEILAAISLLARGVGVFAEPAGAAAYAGLIRAVADGLVTSRERIVVLNTGNGLKDIKSSMTAVRMAGSIPHHIEASLTALKQCIETSQISAGTC</sequence>
<evidence type="ECO:0000256" key="6">
    <source>
        <dbReference type="PIRSR" id="PIRSR604450-51"/>
    </source>
</evidence>
<keyword evidence="4 8" id="KW-0456">Lyase</keyword>
<dbReference type="InterPro" id="IPR004450">
    <property type="entry name" value="Thr_synthase-like"/>
</dbReference>